<dbReference type="EMBL" id="BLAH01000113">
    <property type="protein sequence ID" value="GES39300.1"/>
    <property type="molecule type" value="Genomic_DNA"/>
</dbReference>
<dbReference type="PANTHER" id="PTHR41394:SF5">
    <property type="entry name" value="SLC41A_MGTE INTEGRAL MEMBRANE DOMAIN-CONTAINING PROTEIN"/>
    <property type="match status" value="1"/>
</dbReference>
<feature type="transmembrane region" description="Helical" evidence="9">
    <location>
        <begin position="240"/>
        <end position="261"/>
    </location>
</feature>
<sequence>MVESADTQAWEQGSPGTALRHSFAAVPVAGPDDTVAGVLDRMREHSFDSAAVVAVLAGEVLVGLVTIERLLAAPGTTRMSDVMDPDPPVVRPDTAQERAAWKAVQHGEPGLAVVDGRGRFRGLIAPQQLLAVLLHEHDQDMARLGGFVHSVDAARASSVEGIRRRLWHRLPWLVVGLVGAMVSARLMQVFEAELDADLAVAYFVPGIVYLADAVGTQTEALVIRGFSVGVGIRRIVRREVLTGLSVGALLGATMLPAVLLMTGNRDLAVAVASAVLAASTIATTVAMVLPWALQRLGKDPAFGSGPLATVIQDLLSIVIYFVAVTLLLG</sequence>
<dbReference type="PROSITE" id="PS51371">
    <property type="entry name" value="CBS"/>
    <property type="match status" value="1"/>
</dbReference>
<dbReference type="InterPro" id="IPR036739">
    <property type="entry name" value="SLC41_membr_dom_sf"/>
</dbReference>
<dbReference type="Gene3D" id="3.10.580.10">
    <property type="entry name" value="CBS-domain"/>
    <property type="match status" value="1"/>
</dbReference>
<evidence type="ECO:0000313" key="12">
    <source>
        <dbReference type="EMBL" id="UYF96743.1"/>
    </source>
</evidence>
<dbReference type="AlphaFoldDB" id="A0A059MPS6"/>
<evidence type="ECO:0000313" key="13">
    <source>
        <dbReference type="Proteomes" id="UP000325466"/>
    </source>
</evidence>
<evidence type="ECO:0000256" key="8">
    <source>
        <dbReference type="PROSITE-ProRule" id="PRU00703"/>
    </source>
</evidence>
<dbReference type="PANTHER" id="PTHR41394">
    <property type="entry name" value="MAGNESIUM TRANSPORTER MGTE"/>
    <property type="match status" value="1"/>
</dbReference>
<evidence type="ECO:0000256" key="7">
    <source>
        <dbReference type="ARBA" id="ARBA00023136"/>
    </source>
</evidence>
<keyword evidence="4 9" id="KW-0812">Transmembrane</keyword>
<dbReference type="GO" id="GO:0016020">
    <property type="term" value="C:membrane"/>
    <property type="evidence" value="ECO:0007669"/>
    <property type="project" value="UniProtKB-SubCell"/>
</dbReference>
<dbReference type="InterPro" id="IPR006667">
    <property type="entry name" value="SLC41_membr_dom"/>
</dbReference>
<dbReference type="Pfam" id="PF01769">
    <property type="entry name" value="MgtE"/>
    <property type="match status" value="1"/>
</dbReference>
<feature type="transmembrane region" description="Helical" evidence="9">
    <location>
        <begin position="305"/>
        <end position="328"/>
    </location>
</feature>
<organism evidence="12 14">
    <name type="scientific">Rhodococcus aetherivorans</name>
    <dbReference type="NCBI Taxonomy" id="191292"/>
    <lineage>
        <taxon>Bacteria</taxon>
        <taxon>Bacillati</taxon>
        <taxon>Actinomycetota</taxon>
        <taxon>Actinomycetes</taxon>
        <taxon>Mycobacteriales</taxon>
        <taxon>Nocardiaceae</taxon>
        <taxon>Rhodococcus</taxon>
    </lineage>
</organism>
<dbReference type="Pfam" id="PF00571">
    <property type="entry name" value="CBS"/>
    <property type="match status" value="2"/>
</dbReference>
<dbReference type="SUPFAM" id="SSF161093">
    <property type="entry name" value="MgtE membrane domain-like"/>
    <property type="match status" value="1"/>
</dbReference>
<keyword evidence="3" id="KW-0813">Transport</keyword>
<keyword evidence="7 9" id="KW-0472">Membrane</keyword>
<keyword evidence="5" id="KW-0460">Magnesium</keyword>
<dbReference type="SUPFAM" id="SSF54631">
    <property type="entry name" value="CBS-domain pair"/>
    <property type="match status" value="1"/>
</dbReference>
<comment type="subcellular location">
    <subcellularLocation>
        <location evidence="1">Membrane</location>
        <topology evidence="1">Multi-pass membrane protein</topology>
    </subcellularLocation>
</comment>
<dbReference type="GeneID" id="83621506"/>
<feature type="transmembrane region" description="Helical" evidence="9">
    <location>
        <begin position="170"/>
        <end position="187"/>
    </location>
</feature>
<dbReference type="Proteomes" id="UP000325466">
    <property type="component" value="Unassembled WGS sequence"/>
</dbReference>
<dbReference type="SMART" id="SM00116">
    <property type="entry name" value="CBS"/>
    <property type="match status" value="2"/>
</dbReference>
<reference evidence="11" key="2">
    <citation type="submission" date="2019-10" db="EMBL/GenBank/DDBJ databases">
        <title>Draft genome sequence of Rhodococcus aetherivorans JCM 14343.</title>
        <authorList>
            <person name="Inoue D."/>
            <person name="Nakazawa M."/>
            <person name="Yamamoto N."/>
            <person name="Sei K."/>
            <person name="Ike M."/>
        </authorList>
    </citation>
    <scope>NUCLEOTIDE SEQUENCE</scope>
    <source>
        <strain evidence="11">JCM 14343</strain>
    </source>
</reference>
<evidence type="ECO:0000259" key="10">
    <source>
        <dbReference type="PROSITE" id="PS51371"/>
    </source>
</evidence>
<reference evidence="11 13" key="1">
    <citation type="journal article" date="2018" name="Biodegradation">
        <title>1,4-Dioxane degradation characteristics of Rhodococcus aetherivorans JCM 14343.</title>
        <authorList>
            <person name="Inoue D."/>
            <person name="Tsunoda T."/>
            <person name="Yamamoto N."/>
            <person name="Ike M."/>
            <person name="Sei K."/>
        </authorList>
    </citation>
    <scope>NUCLEOTIDE SEQUENCE [LARGE SCALE GENOMIC DNA]</scope>
    <source>
        <strain evidence="11 13">JCM 14343</strain>
    </source>
</reference>
<evidence type="ECO:0000256" key="6">
    <source>
        <dbReference type="ARBA" id="ARBA00022989"/>
    </source>
</evidence>
<name>A0A059MPS6_9NOCA</name>
<dbReference type="RefSeq" id="WP_029544134.1">
    <property type="nucleotide sequence ID" value="NZ_BAAAYP010000024.1"/>
</dbReference>
<evidence type="ECO:0000313" key="14">
    <source>
        <dbReference type="Proteomes" id="UP001163947"/>
    </source>
</evidence>
<evidence type="ECO:0000256" key="1">
    <source>
        <dbReference type="ARBA" id="ARBA00004141"/>
    </source>
</evidence>
<accession>A0A059MPS6</accession>
<feature type="transmembrane region" description="Helical" evidence="9">
    <location>
        <begin position="267"/>
        <end position="293"/>
    </location>
</feature>
<keyword evidence="8" id="KW-0129">CBS domain</keyword>
<dbReference type="InterPro" id="IPR000644">
    <property type="entry name" value="CBS_dom"/>
</dbReference>
<comment type="similarity">
    <text evidence="2">Belongs to the SLC41A transporter family.</text>
</comment>
<keyword evidence="13" id="KW-1185">Reference proteome</keyword>
<feature type="domain" description="CBS" evidence="10">
    <location>
        <begin position="83"/>
        <end position="139"/>
    </location>
</feature>
<dbReference type="EMBL" id="CP106982">
    <property type="protein sequence ID" value="UYF96743.1"/>
    <property type="molecule type" value="Genomic_DNA"/>
</dbReference>
<dbReference type="InterPro" id="IPR046342">
    <property type="entry name" value="CBS_dom_sf"/>
</dbReference>
<evidence type="ECO:0000256" key="5">
    <source>
        <dbReference type="ARBA" id="ARBA00022842"/>
    </source>
</evidence>
<keyword evidence="6 9" id="KW-1133">Transmembrane helix</keyword>
<evidence type="ECO:0000256" key="9">
    <source>
        <dbReference type="SAM" id="Phobius"/>
    </source>
</evidence>
<dbReference type="Gene3D" id="1.10.357.20">
    <property type="entry name" value="SLC41 divalent cation transporters, integral membrane domain"/>
    <property type="match status" value="1"/>
</dbReference>
<evidence type="ECO:0000256" key="3">
    <source>
        <dbReference type="ARBA" id="ARBA00022448"/>
    </source>
</evidence>
<evidence type="ECO:0000313" key="11">
    <source>
        <dbReference type="EMBL" id="GES39300.1"/>
    </source>
</evidence>
<dbReference type="Proteomes" id="UP001163947">
    <property type="component" value="Chromosome"/>
</dbReference>
<proteinExistence type="inferred from homology"/>
<feature type="transmembrane region" description="Helical" evidence="9">
    <location>
        <begin position="50"/>
        <end position="71"/>
    </location>
</feature>
<evidence type="ECO:0000256" key="4">
    <source>
        <dbReference type="ARBA" id="ARBA00022692"/>
    </source>
</evidence>
<dbReference type="CDD" id="cd02205">
    <property type="entry name" value="CBS_pair_SF"/>
    <property type="match status" value="1"/>
</dbReference>
<dbReference type="GO" id="GO:0008324">
    <property type="term" value="F:monoatomic cation transmembrane transporter activity"/>
    <property type="evidence" value="ECO:0007669"/>
    <property type="project" value="InterPro"/>
</dbReference>
<evidence type="ECO:0000256" key="2">
    <source>
        <dbReference type="ARBA" id="ARBA00009749"/>
    </source>
</evidence>
<protein>
    <submittedName>
        <fullName evidence="12">Magnesium transporter</fullName>
    </submittedName>
    <submittedName>
        <fullName evidence="11">Mg/Co/Ni transporter MgtE</fullName>
    </submittedName>
</protein>
<gene>
    <name evidence="12" type="ORF">OCS65_13775</name>
    <name evidence="11" type="ORF">RAJCM14343_4568</name>
</gene>
<reference evidence="12" key="3">
    <citation type="submission" date="2022-09" db="EMBL/GenBank/DDBJ databases">
        <title>The genome sequence of Rhodococcus aetherivorans N1.</title>
        <authorList>
            <person name="Jiang W."/>
        </authorList>
    </citation>
    <scope>NUCLEOTIDE SEQUENCE</scope>
    <source>
        <strain evidence="12">N1</strain>
    </source>
</reference>